<dbReference type="EMBL" id="CAUYUJ010009602">
    <property type="protein sequence ID" value="CAK0827222.1"/>
    <property type="molecule type" value="Genomic_DNA"/>
</dbReference>
<evidence type="ECO:0000256" key="1">
    <source>
        <dbReference type="SAM" id="SignalP"/>
    </source>
</evidence>
<name>A0ABN9SA53_9DINO</name>
<evidence type="ECO:0000313" key="3">
    <source>
        <dbReference type="Proteomes" id="UP001189429"/>
    </source>
</evidence>
<proteinExistence type="predicted"/>
<comment type="caution">
    <text evidence="2">The sequence shown here is derived from an EMBL/GenBank/DDBJ whole genome shotgun (WGS) entry which is preliminary data.</text>
</comment>
<keyword evidence="1" id="KW-0732">Signal</keyword>
<evidence type="ECO:0000313" key="2">
    <source>
        <dbReference type="EMBL" id="CAK0827222.1"/>
    </source>
</evidence>
<accession>A0ABN9SA53</accession>
<feature type="chain" id="PRO_5046142108" description="Secreted protein" evidence="1">
    <location>
        <begin position="21"/>
        <end position="143"/>
    </location>
</feature>
<keyword evidence="3" id="KW-1185">Reference proteome</keyword>
<protein>
    <recommendedName>
        <fullName evidence="4">Secreted protein</fullName>
    </recommendedName>
</protein>
<sequence>MKAVGLFILCSWCVASRTHAAILVSSPSQSARIPPRAQLLSGPLRIIEDGPIHTRRGYTDSFWDPTSMSADVCLFFEVSRLRMIVLVLISDVIMPPLLARHEQGSSGAQIDEERHGATSVVKQLSVYKWSCMLSRKLSSAARH</sequence>
<gene>
    <name evidence="2" type="ORF">PCOR1329_LOCUS26820</name>
</gene>
<evidence type="ECO:0008006" key="4">
    <source>
        <dbReference type="Google" id="ProtNLM"/>
    </source>
</evidence>
<reference evidence="2" key="1">
    <citation type="submission" date="2023-10" db="EMBL/GenBank/DDBJ databases">
        <authorList>
            <person name="Chen Y."/>
            <person name="Shah S."/>
            <person name="Dougan E. K."/>
            <person name="Thang M."/>
            <person name="Chan C."/>
        </authorList>
    </citation>
    <scope>NUCLEOTIDE SEQUENCE [LARGE SCALE GENOMIC DNA]</scope>
</reference>
<organism evidence="2 3">
    <name type="scientific">Prorocentrum cordatum</name>
    <dbReference type="NCBI Taxonomy" id="2364126"/>
    <lineage>
        <taxon>Eukaryota</taxon>
        <taxon>Sar</taxon>
        <taxon>Alveolata</taxon>
        <taxon>Dinophyceae</taxon>
        <taxon>Prorocentrales</taxon>
        <taxon>Prorocentraceae</taxon>
        <taxon>Prorocentrum</taxon>
    </lineage>
</organism>
<feature type="signal peptide" evidence="1">
    <location>
        <begin position="1"/>
        <end position="20"/>
    </location>
</feature>
<dbReference type="Proteomes" id="UP001189429">
    <property type="component" value="Unassembled WGS sequence"/>
</dbReference>